<dbReference type="InterPro" id="IPR010158">
    <property type="entry name" value="Amidase_Cbmase"/>
</dbReference>
<dbReference type="PANTHER" id="PTHR32494:SF5">
    <property type="entry name" value="ALLANTOATE AMIDOHYDROLASE"/>
    <property type="match status" value="1"/>
</dbReference>
<dbReference type="PIRSF" id="PIRSF001235">
    <property type="entry name" value="Amidase_carbamoylase"/>
    <property type="match status" value="1"/>
</dbReference>
<evidence type="ECO:0000259" key="2">
    <source>
        <dbReference type="Pfam" id="PF07687"/>
    </source>
</evidence>
<dbReference type="SUPFAM" id="SSF55031">
    <property type="entry name" value="Bacterial exopeptidase dimerisation domain"/>
    <property type="match status" value="1"/>
</dbReference>
<keyword evidence="1 3" id="KW-0378">Hydrolase</keyword>
<evidence type="ECO:0000313" key="4">
    <source>
        <dbReference type="Proteomes" id="UP000281431"/>
    </source>
</evidence>
<protein>
    <submittedName>
        <fullName evidence="3">Zn-dependent hydrolase</fullName>
    </submittedName>
</protein>
<accession>A0A3N6MS13</accession>
<dbReference type="Pfam" id="PF01546">
    <property type="entry name" value="Peptidase_M20"/>
    <property type="match status" value="1"/>
</dbReference>
<dbReference type="AlphaFoldDB" id="A0A3N6MS13"/>
<dbReference type="SUPFAM" id="SSF53187">
    <property type="entry name" value="Zn-dependent exopeptidases"/>
    <property type="match status" value="1"/>
</dbReference>
<reference evidence="3 4" key="1">
    <citation type="submission" date="2018-10" db="EMBL/GenBank/DDBJ databases">
        <title>Natrarchaeobius chitinivorans gen. nov., sp. nov., and Natrarchaeobius haloalkaliphilus sp. nov., alkaliphilic, chitin-utilizing haloarchaea from hypersaline alkaline lakes.</title>
        <authorList>
            <person name="Sorokin D.Y."/>
            <person name="Elcheninov A.G."/>
            <person name="Kostrikina N.A."/>
            <person name="Bale N.J."/>
            <person name="Sinninghe Damste J.S."/>
            <person name="Khijniak T.V."/>
            <person name="Kublanov I.V."/>
            <person name="Toshchakov S.V."/>
        </authorList>
    </citation>
    <scope>NUCLEOTIDE SEQUENCE [LARGE SCALE GENOMIC DNA]</scope>
    <source>
        <strain evidence="3 4">AArcht7</strain>
    </source>
</reference>
<keyword evidence="4" id="KW-1185">Reference proteome</keyword>
<dbReference type="GO" id="GO:0016813">
    <property type="term" value="F:hydrolase activity, acting on carbon-nitrogen (but not peptide) bonds, in linear amidines"/>
    <property type="evidence" value="ECO:0007669"/>
    <property type="project" value="InterPro"/>
</dbReference>
<evidence type="ECO:0000256" key="1">
    <source>
        <dbReference type="ARBA" id="ARBA00022801"/>
    </source>
</evidence>
<gene>
    <name evidence="3" type="ORF">EA472_19245</name>
</gene>
<comment type="caution">
    <text evidence="3">The sequence shown here is derived from an EMBL/GenBank/DDBJ whole genome shotgun (WGS) entry which is preliminary data.</text>
</comment>
<proteinExistence type="predicted"/>
<dbReference type="Gene3D" id="3.40.630.10">
    <property type="entry name" value="Zn peptidases"/>
    <property type="match status" value="1"/>
</dbReference>
<dbReference type="EMBL" id="REFZ01000019">
    <property type="protein sequence ID" value="RQG97496.1"/>
    <property type="molecule type" value="Genomic_DNA"/>
</dbReference>
<dbReference type="NCBIfam" id="NF006769">
    <property type="entry name" value="PRK09290.1-3"/>
    <property type="match status" value="1"/>
</dbReference>
<organism evidence="3 4">
    <name type="scientific">Natrarchaeobius chitinivorans</name>
    <dbReference type="NCBI Taxonomy" id="1679083"/>
    <lineage>
        <taxon>Archaea</taxon>
        <taxon>Methanobacteriati</taxon>
        <taxon>Methanobacteriota</taxon>
        <taxon>Stenosarchaea group</taxon>
        <taxon>Halobacteria</taxon>
        <taxon>Halobacteriales</taxon>
        <taxon>Natrialbaceae</taxon>
        <taxon>Natrarchaeobius</taxon>
    </lineage>
</organism>
<evidence type="ECO:0000313" key="3">
    <source>
        <dbReference type="EMBL" id="RQG97496.1"/>
    </source>
</evidence>
<dbReference type="Gene3D" id="3.30.70.360">
    <property type="match status" value="1"/>
</dbReference>
<dbReference type="InterPro" id="IPR002933">
    <property type="entry name" value="Peptidase_M20"/>
</dbReference>
<dbReference type="OrthoDB" id="35906at2157"/>
<sequence>MIEIDRERLVRLMREQAAIGATEDGGLDRLALSDADREVRDWFLEKLDVAGLDVRIDEFGNTFGRLEGSDPNASTVLLGSHLDSQPNGGQYDGALGIVAALEFVLTLDERAITPNHPIEIVNWTNEEGSRFQPAMQGSGVWAGAHDIADEYEKADADGETVADELERIGYKGGAPASPQKEYEAYLELHVEQGPSLETAEADVGVVTGIVGFTWGEVTFTGEADHSGPTPMNHRSDALVAAADVITQVRRIPGTLGERTVGTVGYLDVDPNSVNVIPGEVRITWGFRDPDDAVVERAFETVVREAEHAASREGVDLEYEETMRAPSVEFADRCIDAVQSAADELEYDSKRLISGAGHDATHLASVTDASMVFAVSEGGKSHSPEEYTSWDDCYAAANTLANAAFQLATDRVARSDR</sequence>
<dbReference type="CDD" id="cd03884">
    <property type="entry name" value="M20_bAS"/>
    <property type="match status" value="1"/>
</dbReference>
<name>A0A3N6MS13_NATCH</name>
<feature type="domain" description="Peptidase M20 dimerisation" evidence="2">
    <location>
        <begin position="208"/>
        <end position="309"/>
    </location>
</feature>
<dbReference type="NCBIfam" id="TIGR01879">
    <property type="entry name" value="hydantase"/>
    <property type="match status" value="1"/>
</dbReference>
<dbReference type="Pfam" id="PF07687">
    <property type="entry name" value="M20_dimer"/>
    <property type="match status" value="1"/>
</dbReference>
<dbReference type="PANTHER" id="PTHR32494">
    <property type="entry name" value="ALLANTOATE DEIMINASE-RELATED"/>
    <property type="match status" value="1"/>
</dbReference>
<dbReference type="Proteomes" id="UP000281431">
    <property type="component" value="Unassembled WGS sequence"/>
</dbReference>
<dbReference type="InterPro" id="IPR036264">
    <property type="entry name" value="Bact_exopeptidase_dim_dom"/>
</dbReference>
<dbReference type="NCBIfam" id="NF006771">
    <property type="entry name" value="PRK09290.1-5"/>
    <property type="match status" value="1"/>
</dbReference>
<dbReference type="InterPro" id="IPR011650">
    <property type="entry name" value="Peptidase_M20_dimer"/>
</dbReference>